<sequence length="75" mass="8183">MRIRVRTAVIPVIAVRPAAPAEPLAMPRVPVMHPVTVLAGRTRPASAQQAERGDDRVERIRVLGIVRHAPILHAT</sequence>
<dbReference type="STRING" id="582680.RS86_00784"/>
<dbReference type="EMBL" id="JYIX01000027">
    <property type="protein sequence ID" value="KJL34529.1"/>
    <property type="molecule type" value="Genomic_DNA"/>
</dbReference>
<comment type="caution">
    <text evidence="1">The sequence shown here is derived from an EMBL/GenBank/DDBJ whole genome shotgun (WGS) entry which is preliminary data.</text>
</comment>
<gene>
    <name evidence="1" type="ORF">RS86_00784</name>
</gene>
<proteinExistence type="predicted"/>
<name>A0A0F0LPB1_9MICO</name>
<protein>
    <submittedName>
        <fullName evidence="1">Uncharacterized protein</fullName>
    </submittedName>
</protein>
<evidence type="ECO:0000313" key="2">
    <source>
        <dbReference type="Proteomes" id="UP000033740"/>
    </source>
</evidence>
<evidence type="ECO:0000313" key="1">
    <source>
        <dbReference type="EMBL" id="KJL34529.1"/>
    </source>
</evidence>
<accession>A0A0F0LPB1</accession>
<dbReference type="AlphaFoldDB" id="A0A0F0LPB1"/>
<keyword evidence="2" id="KW-1185">Reference proteome</keyword>
<dbReference type="PATRIC" id="fig|582680.6.peg.807"/>
<organism evidence="1 2">
    <name type="scientific">Microbacterium azadirachtae</name>
    <dbReference type="NCBI Taxonomy" id="582680"/>
    <lineage>
        <taxon>Bacteria</taxon>
        <taxon>Bacillati</taxon>
        <taxon>Actinomycetota</taxon>
        <taxon>Actinomycetes</taxon>
        <taxon>Micrococcales</taxon>
        <taxon>Microbacteriaceae</taxon>
        <taxon>Microbacterium</taxon>
    </lineage>
</organism>
<reference evidence="1 2" key="1">
    <citation type="submission" date="2015-02" db="EMBL/GenBank/DDBJ databases">
        <title>Draft genome sequences of ten Microbacterium spp. with emphasis on heavy metal contaminated environments.</title>
        <authorList>
            <person name="Corretto E."/>
        </authorList>
    </citation>
    <scope>NUCLEOTIDE SEQUENCE [LARGE SCALE GENOMIC DNA]</scope>
    <source>
        <strain evidence="1 2">ARN176</strain>
    </source>
</reference>
<dbReference type="Proteomes" id="UP000033740">
    <property type="component" value="Unassembled WGS sequence"/>
</dbReference>